<evidence type="ECO:0000256" key="1">
    <source>
        <dbReference type="ARBA" id="ARBA00006484"/>
    </source>
</evidence>
<evidence type="ECO:0000313" key="3">
    <source>
        <dbReference type="EMBL" id="KAH0817120.1"/>
    </source>
</evidence>
<dbReference type="Pfam" id="PF00106">
    <property type="entry name" value="adh_short"/>
    <property type="match status" value="3"/>
</dbReference>
<comment type="caution">
    <text evidence="3">The sequence shown here is derived from an EMBL/GenBank/DDBJ whole genome shotgun (WGS) entry which is preliminary data.</text>
</comment>
<dbReference type="Gene3D" id="3.40.50.720">
    <property type="entry name" value="NAD(P)-binding Rossmann-like Domain"/>
    <property type="match status" value="3"/>
</dbReference>
<dbReference type="EMBL" id="JABDTM020020276">
    <property type="protein sequence ID" value="KAH0817120.1"/>
    <property type="molecule type" value="Genomic_DNA"/>
</dbReference>
<dbReference type="GO" id="GO:0005737">
    <property type="term" value="C:cytoplasm"/>
    <property type="evidence" value="ECO:0007669"/>
    <property type="project" value="TreeGrafter"/>
</dbReference>
<proteinExistence type="inferred from homology"/>
<dbReference type="PROSITE" id="PS00061">
    <property type="entry name" value="ADH_SHORT"/>
    <property type="match status" value="1"/>
</dbReference>
<dbReference type="PRINTS" id="PR00080">
    <property type="entry name" value="SDRFAMILY"/>
</dbReference>
<dbReference type="GO" id="GO:0016616">
    <property type="term" value="F:oxidoreductase activity, acting on the CH-OH group of donors, NAD or NADP as acceptor"/>
    <property type="evidence" value="ECO:0007669"/>
    <property type="project" value="TreeGrafter"/>
</dbReference>
<dbReference type="AlphaFoldDB" id="A0A8J6HE29"/>
<dbReference type="PANTHER" id="PTHR44229">
    <property type="entry name" value="15-HYDROXYPROSTAGLANDIN DEHYDROGENASE [NAD(+)]"/>
    <property type="match status" value="1"/>
</dbReference>
<dbReference type="PRINTS" id="PR00081">
    <property type="entry name" value="GDHRDH"/>
</dbReference>
<comment type="similarity">
    <text evidence="1">Belongs to the short-chain dehydrogenases/reductases (SDR) family.</text>
</comment>
<dbReference type="InterPro" id="IPR002347">
    <property type="entry name" value="SDR_fam"/>
</dbReference>
<accession>A0A8J6HE29</accession>
<dbReference type="InterPro" id="IPR036291">
    <property type="entry name" value="NAD(P)-bd_dom_sf"/>
</dbReference>
<keyword evidence="4" id="KW-1185">Reference proteome</keyword>
<dbReference type="SUPFAM" id="SSF51735">
    <property type="entry name" value="NAD(P)-binding Rossmann-fold domains"/>
    <property type="match status" value="3"/>
</dbReference>
<dbReference type="Proteomes" id="UP000719412">
    <property type="component" value="Unassembled WGS sequence"/>
</dbReference>
<keyword evidence="2" id="KW-0560">Oxidoreductase</keyword>
<reference evidence="3" key="2">
    <citation type="submission" date="2021-08" db="EMBL/GenBank/DDBJ databases">
        <authorList>
            <person name="Eriksson T."/>
        </authorList>
    </citation>
    <scope>NUCLEOTIDE SEQUENCE</scope>
    <source>
        <strain evidence="3">Stoneville</strain>
        <tissue evidence="3">Whole head</tissue>
    </source>
</reference>
<evidence type="ECO:0000313" key="4">
    <source>
        <dbReference type="Proteomes" id="UP000719412"/>
    </source>
</evidence>
<reference evidence="3" key="1">
    <citation type="journal article" date="2020" name="J Insects Food Feed">
        <title>The yellow mealworm (Tenebrio molitor) genome: a resource for the emerging insects as food and feed industry.</title>
        <authorList>
            <person name="Eriksson T."/>
            <person name="Andere A."/>
            <person name="Kelstrup H."/>
            <person name="Emery V."/>
            <person name="Picard C."/>
        </authorList>
    </citation>
    <scope>NUCLEOTIDE SEQUENCE</scope>
    <source>
        <strain evidence="3">Stoneville</strain>
        <tissue evidence="3">Whole head</tissue>
    </source>
</reference>
<protein>
    <submittedName>
        <fullName evidence="3">Uncharacterized protein</fullName>
    </submittedName>
</protein>
<dbReference type="InterPro" id="IPR020904">
    <property type="entry name" value="Sc_DH/Rdtase_CS"/>
</dbReference>
<gene>
    <name evidence="3" type="ORF">GEV33_005671</name>
</gene>
<evidence type="ECO:0000256" key="2">
    <source>
        <dbReference type="ARBA" id="ARBA00023002"/>
    </source>
</evidence>
<dbReference type="PANTHER" id="PTHR44229:SF8">
    <property type="entry name" value="ALCOHOL DEHYDROGENASE-RELATED"/>
    <property type="match status" value="1"/>
</dbReference>
<name>A0A8J6HE29_TENMO</name>
<organism evidence="3 4">
    <name type="scientific">Tenebrio molitor</name>
    <name type="common">Yellow mealworm beetle</name>
    <dbReference type="NCBI Taxonomy" id="7067"/>
    <lineage>
        <taxon>Eukaryota</taxon>
        <taxon>Metazoa</taxon>
        <taxon>Ecdysozoa</taxon>
        <taxon>Arthropoda</taxon>
        <taxon>Hexapoda</taxon>
        <taxon>Insecta</taxon>
        <taxon>Pterygota</taxon>
        <taxon>Neoptera</taxon>
        <taxon>Endopterygota</taxon>
        <taxon>Coleoptera</taxon>
        <taxon>Polyphaga</taxon>
        <taxon>Cucujiformia</taxon>
        <taxon>Tenebrionidae</taxon>
        <taxon>Tenebrio</taxon>
    </lineage>
</organism>
<dbReference type="FunFam" id="3.40.50.720:FF:000338">
    <property type="entry name" value="3-oxoacyl-ACP reductase FabG"/>
    <property type="match status" value="1"/>
</dbReference>
<sequence>MGKNNGGKGGVVVNIASILGLQELAGCPIYVGTKHFVVGLDRSFGTPFFYNLTGIQFLTMCPGVTDTPLISEAGRFALQGMGKIAQELVDGLGAMPAQPPENVAKGMITLITEGENGSVWVAEGGEPIYETLSQCSRRTCSNLSAVKCKIALITGGSVGIGYAFAESLLRCGARGVMLGDIRVKEGEEAAKCLCKKYGENKAFFQKTDVTKKDEFENLFKCTKEKYHQLDIVINNAGLLQDKNWELEIDVNVKGVVRGTLLGFEYMGKHKDGGGGAIVNVASIYGLQQAHGCPVYNGTKAFVVRFSDAMSHPYYDKLTGVKVFTICPGVTETNMIDESEKYALEGFGNLGKILKDGLADLPSQPRLQGYRSIVHKSSLSKNKQTAQSKPSKKSNQEIFFPSVQLEGIRDKVALVTGGTDGIGLRCVRELLTSGARGVMIADTDEASGYKQVINMTKEYGPNKAAFIEINPANYVLLKNAFISTINYYKGLDIVINNIKFREKNWEDQVDENIKGIVLSTQLCLEFMGRNNGGNGGILLNIASDYKQNSESCPLHLAVQDFIVRFDRSVATAHFNASNVKVLTICKATFDTIGCDLATIITKGSNGCVWMPC</sequence>